<gene>
    <name evidence="4" type="primary">LOC115457860</name>
</gene>
<dbReference type="GO" id="GO:0042981">
    <property type="term" value="P:regulation of apoptotic process"/>
    <property type="evidence" value="ECO:0007669"/>
    <property type="project" value="InterPro"/>
</dbReference>
<dbReference type="Pfam" id="PF00619">
    <property type="entry name" value="CARD"/>
    <property type="match status" value="1"/>
</dbReference>
<dbReference type="RefSeq" id="XP_030043379.1">
    <property type="nucleotide sequence ID" value="XM_030187519.1"/>
</dbReference>
<proteinExistence type="predicted"/>
<sequence>MEGKVQQAVRLEKESQGLVQEQQLQFPILEPDELQDLTKIQSGGFGDIYRGWSPRLGKDVAVKIIRGAGEFSKQLMREARMMQRAQHPYILQLLGLYKKVEGEYKQFGLIVEYMAIGSLYSLFQKVTPKSLPWPLRFQILNQVAIGMRYLHHELQPPLLHLDLKPKNVLLNESLNIQLTDFGLSKIRDASSSSGTFTGGTLAYMPPEALKDIHNKPQEPFDVYSYGILIWSVLAAQEPYTGACAERIKILIPKGQRPDENVLDGLGDIKMLPEARSLMVACWSEVPSARPSFQVCVWKTREIFSVYKSDIDDAVRTVRDRLKNSSAEESKIKASFTTVQDEIEVSLPDSGSCKPKSEHMAPKDLKEGSTFLLKHRMAIVQRLMTIESILECLLQEGIINNGDHQFIISDANCAEKIRRTLDMILRKGKKSSTRLYQLLAEKEPLLVQSLQSQTD</sequence>
<dbReference type="PANTHER" id="PTHR44329">
    <property type="entry name" value="SERINE/THREONINE-PROTEIN KINASE TNNI3K-RELATED"/>
    <property type="match status" value="1"/>
</dbReference>
<evidence type="ECO:0000259" key="2">
    <source>
        <dbReference type="PROSITE" id="PS50209"/>
    </source>
</evidence>
<dbReference type="InterPro" id="IPR051681">
    <property type="entry name" value="Ser/Thr_Kinases-Pseudokinases"/>
</dbReference>
<dbReference type="KEGG" id="muo:115457860"/>
<dbReference type="InParanoid" id="A0A6P7WZM0"/>
<dbReference type="InterPro" id="IPR001315">
    <property type="entry name" value="CARD"/>
</dbReference>
<dbReference type="AlphaFoldDB" id="A0A6P7WZM0"/>
<accession>A0A6P7WZM0</accession>
<feature type="domain" description="Protein kinase" evidence="1">
    <location>
        <begin position="34"/>
        <end position="303"/>
    </location>
</feature>
<dbReference type="GO" id="GO:0009893">
    <property type="term" value="P:positive regulation of metabolic process"/>
    <property type="evidence" value="ECO:0007669"/>
    <property type="project" value="UniProtKB-ARBA"/>
</dbReference>
<evidence type="ECO:0000259" key="1">
    <source>
        <dbReference type="PROSITE" id="PS50011"/>
    </source>
</evidence>
<dbReference type="InterPro" id="IPR000719">
    <property type="entry name" value="Prot_kinase_dom"/>
</dbReference>
<dbReference type="GO" id="GO:0005524">
    <property type="term" value="F:ATP binding"/>
    <property type="evidence" value="ECO:0007669"/>
    <property type="project" value="InterPro"/>
</dbReference>
<dbReference type="InterPro" id="IPR008271">
    <property type="entry name" value="Ser/Thr_kinase_AS"/>
</dbReference>
<dbReference type="PROSITE" id="PS50209">
    <property type="entry name" value="CARD"/>
    <property type="match status" value="1"/>
</dbReference>
<dbReference type="SUPFAM" id="SSF56112">
    <property type="entry name" value="Protein kinase-like (PK-like)"/>
    <property type="match status" value="1"/>
</dbReference>
<dbReference type="Proteomes" id="UP000515156">
    <property type="component" value="Chromosome 14"/>
</dbReference>
<evidence type="ECO:0000313" key="3">
    <source>
        <dbReference type="Proteomes" id="UP000515156"/>
    </source>
</evidence>
<dbReference type="GO" id="GO:0031349">
    <property type="term" value="P:positive regulation of defense response"/>
    <property type="evidence" value="ECO:0007669"/>
    <property type="project" value="UniProtKB-ARBA"/>
</dbReference>
<dbReference type="OrthoDB" id="4062651at2759"/>
<dbReference type="Pfam" id="PF07714">
    <property type="entry name" value="PK_Tyr_Ser-Thr"/>
    <property type="match status" value="1"/>
</dbReference>
<dbReference type="InterPro" id="IPR001245">
    <property type="entry name" value="Ser-Thr/Tyr_kinase_cat_dom"/>
</dbReference>
<dbReference type="GO" id="GO:0004706">
    <property type="term" value="F:JUN kinase kinase kinase activity"/>
    <property type="evidence" value="ECO:0007669"/>
    <property type="project" value="TreeGrafter"/>
</dbReference>
<dbReference type="SUPFAM" id="SSF47986">
    <property type="entry name" value="DEATH domain"/>
    <property type="match status" value="1"/>
</dbReference>
<dbReference type="GO" id="GO:0043123">
    <property type="term" value="P:positive regulation of canonical NF-kappaB signal transduction"/>
    <property type="evidence" value="ECO:0007669"/>
    <property type="project" value="UniProtKB-ARBA"/>
</dbReference>
<dbReference type="PANTHER" id="PTHR44329:SF294">
    <property type="entry name" value="RECEPTOR-INTERACTING SERINE_THREONINE-PROTEIN KINASE 3"/>
    <property type="match status" value="1"/>
</dbReference>
<dbReference type="PROSITE" id="PS00108">
    <property type="entry name" value="PROTEIN_KINASE_ST"/>
    <property type="match status" value="1"/>
</dbReference>
<name>A0A6P7WZM0_9AMPH</name>
<dbReference type="InterPro" id="IPR011009">
    <property type="entry name" value="Kinase-like_dom_sf"/>
</dbReference>
<dbReference type="SMART" id="SM00220">
    <property type="entry name" value="S_TKc"/>
    <property type="match status" value="1"/>
</dbReference>
<protein>
    <submittedName>
        <fullName evidence="4">Receptor-interacting serine/threonine-protein kinase 3-like isoform X1</fullName>
    </submittedName>
</protein>
<dbReference type="GeneID" id="115457860"/>
<organism evidence="3 4">
    <name type="scientific">Microcaecilia unicolor</name>
    <dbReference type="NCBI Taxonomy" id="1415580"/>
    <lineage>
        <taxon>Eukaryota</taxon>
        <taxon>Metazoa</taxon>
        <taxon>Chordata</taxon>
        <taxon>Craniata</taxon>
        <taxon>Vertebrata</taxon>
        <taxon>Euteleostomi</taxon>
        <taxon>Amphibia</taxon>
        <taxon>Gymnophiona</taxon>
        <taxon>Siphonopidae</taxon>
        <taxon>Microcaecilia</taxon>
    </lineage>
</organism>
<feature type="domain" description="CARD" evidence="2">
    <location>
        <begin position="370"/>
        <end position="453"/>
    </location>
</feature>
<dbReference type="PROSITE" id="PS50011">
    <property type="entry name" value="PROTEIN_KINASE_DOM"/>
    <property type="match status" value="1"/>
</dbReference>
<dbReference type="InterPro" id="IPR011029">
    <property type="entry name" value="DEATH-like_dom_sf"/>
</dbReference>
<dbReference type="Gene3D" id="1.10.510.10">
    <property type="entry name" value="Transferase(Phosphotransferase) domain 1"/>
    <property type="match status" value="1"/>
</dbReference>
<keyword evidence="3" id="KW-1185">Reference proteome</keyword>
<reference evidence="4" key="1">
    <citation type="submission" date="2025-08" db="UniProtKB">
        <authorList>
            <consortium name="RefSeq"/>
        </authorList>
    </citation>
    <scope>IDENTIFICATION</scope>
</reference>
<dbReference type="Gene3D" id="1.10.533.10">
    <property type="entry name" value="Death Domain, Fas"/>
    <property type="match status" value="1"/>
</dbReference>
<evidence type="ECO:0000313" key="4">
    <source>
        <dbReference type="RefSeq" id="XP_030043379.1"/>
    </source>
</evidence>